<dbReference type="Proteomes" id="UP000121022">
    <property type="component" value="Segment"/>
</dbReference>
<dbReference type="GeneID" id="37627644"/>
<feature type="compositionally biased region" description="Low complexity" evidence="1">
    <location>
        <begin position="51"/>
        <end position="67"/>
    </location>
</feature>
<accession>A0A190WHC9</accession>
<evidence type="ECO:0000313" key="3">
    <source>
        <dbReference type="Proteomes" id="UP000121022"/>
    </source>
</evidence>
<protein>
    <submittedName>
        <fullName evidence="2">Uncharacterized protein</fullName>
    </submittedName>
</protein>
<sequence length="232" mass="26414">MEWELPNELDTGCLPSPTKIGPQRSCSHPACRTYEVKPRSVQQGSNTGSCLRSIPSRSDSLPLSPALSDRHTANQPDQKPPMTMFGRKTPRWTEQDLKWVNDLTEEMSKPTGSEYGNPLLQGTFCPSKQVFVFNITAHSVQYALTTLNQLLLNVESLSFMDLQVLENREEPGKKPVGLLILKIREANFGMDTQIRRMLYLMNFEEESIFPIYCDGLIATQYSLKSRELQRVW</sequence>
<dbReference type="KEGG" id="vg:37627644"/>
<name>A0A190WHC9_9VIRU</name>
<keyword evidence="3" id="KW-1185">Reference proteome</keyword>
<organism evidence="2 3">
    <name type="scientific">Circovirus-like genome DCCV-13</name>
    <dbReference type="NCBI Taxonomy" id="1788441"/>
    <lineage>
        <taxon>Viruses</taxon>
        <taxon>Monodnaviria</taxon>
        <taxon>Shotokuvirae</taxon>
        <taxon>Cressdnaviricota</taxon>
        <taxon>Arfiviricetes</taxon>
        <taxon>Saturnivirales</taxon>
        <taxon>Kanorauviridae</taxon>
        <taxon>Scythevirus</taxon>
        <taxon>Scythevirus dianchis</taxon>
    </lineage>
</organism>
<feature type="region of interest" description="Disordered" evidence="1">
    <location>
        <begin position="1"/>
        <end position="87"/>
    </location>
</feature>
<evidence type="ECO:0000256" key="1">
    <source>
        <dbReference type="SAM" id="MobiDB-lite"/>
    </source>
</evidence>
<dbReference type="EMBL" id="KT149406">
    <property type="protein sequence ID" value="AMB42992.1"/>
    <property type="molecule type" value="Genomic_DNA"/>
</dbReference>
<reference evidence="2 3" key="1">
    <citation type="submission" date="2015-06" db="EMBL/GenBank/DDBJ databases">
        <title>Nucleotide composition analysis revealed diverse host origins of novel circovirus-like genomes in Dianchi and Donghu lake in China.</title>
        <authorList>
            <person name="Ge X.-Y."/>
            <person name="Fang W."/>
            <person name="Wang J."/>
            <person name="Wang M.-N."/>
            <person name="Liu H.-Z."/>
            <person name="Shi Z.-L."/>
        </authorList>
    </citation>
    <scope>NUCLEOTIDE SEQUENCE [LARGE SCALE GENOMIC DNA]</scope>
    <source>
        <strain evidence="2">DCCV-13</strain>
    </source>
</reference>
<proteinExistence type="predicted"/>
<dbReference type="RefSeq" id="YP_009259717.1">
    <property type="nucleotide sequence ID" value="NC_030469.1"/>
</dbReference>
<evidence type="ECO:0000313" key="2">
    <source>
        <dbReference type="EMBL" id="AMB42992.1"/>
    </source>
</evidence>
<feature type="compositionally biased region" description="Polar residues" evidence="1">
    <location>
        <begin position="40"/>
        <end position="50"/>
    </location>
</feature>